<name>A0ABY1ZFT3_9GAMM</name>
<gene>
    <name evidence="3" type="ORF">DNK34_02075</name>
</gene>
<evidence type="ECO:0000313" key="3">
    <source>
        <dbReference type="EMBL" id="TBV09491.1"/>
    </source>
</evidence>
<proteinExistence type="predicted"/>
<feature type="compositionally biased region" description="Pro residues" evidence="1">
    <location>
        <begin position="43"/>
        <end position="62"/>
    </location>
</feature>
<evidence type="ECO:0000256" key="1">
    <source>
        <dbReference type="SAM" id="MobiDB-lite"/>
    </source>
</evidence>
<dbReference type="PROSITE" id="PS51257">
    <property type="entry name" value="PROKAR_LIPOPROTEIN"/>
    <property type="match status" value="1"/>
</dbReference>
<protein>
    <recommendedName>
        <fullName evidence="5">Translation initiation factor 2</fullName>
    </recommendedName>
</protein>
<evidence type="ECO:0000313" key="4">
    <source>
        <dbReference type="Proteomes" id="UP000291334"/>
    </source>
</evidence>
<keyword evidence="2" id="KW-0732">Signal</keyword>
<feature type="region of interest" description="Disordered" evidence="1">
    <location>
        <begin position="16"/>
        <end position="96"/>
    </location>
</feature>
<feature type="chain" id="PRO_5046681607" description="Translation initiation factor 2" evidence="2">
    <location>
        <begin position="21"/>
        <end position="167"/>
    </location>
</feature>
<dbReference type="EMBL" id="QJUM01000002">
    <property type="protein sequence ID" value="TBV09491.1"/>
    <property type="molecule type" value="Genomic_DNA"/>
</dbReference>
<evidence type="ECO:0008006" key="5">
    <source>
        <dbReference type="Google" id="ProtNLM"/>
    </source>
</evidence>
<accession>A0ABY1ZFT3</accession>
<reference evidence="3 4" key="1">
    <citation type="submission" date="2018-06" db="EMBL/GenBank/DDBJ databases">
        <title>Three novel Pseudomonas species isolated from symptomatic oak.</title>
        <authorList>
            <person name="Bueno-Gonzalez V."/>
            <person name="Brady C."/>
        </authorList>
    </citation>
    <scope>NUCLEOTIDE SEQUENCE [LARGE SCALE GENOMIC DNA]</scope>
    <source>
        <strain evidence="3 4">P26B</strain>
    </source>
</reference>
<evidence type="ECO:0000256" key="2">
    <source>
        <dbReference type="SAM" id="SignalP"/>
    </source>
</evidence>
<keyword evidence="4" id="KW-1185">Reference proteome</keyword>
<organism evidence="3 4">
    <name type="scientific">Phytopseudomonas dryadis</name>
    <dbReference type="NCBI Taxonomy" id="2487520"/>
    <lineage>
        <taxon>Bacteria</taxon>
        <taxon>Pseudomonadati</taxon>
        <taxon>Pseudomonadota</taxon>
        <taxon>Gammaproteobacteria</taxon>
        <taxon>Pseudomonadales</taxon>
        <taxon>Pseudomonadaceae</taxon>
        <taxon>Phytopseudomonas</taxon>
    </lineage>
</organism>
<dbReference type="Proteomes" id="UP000291334">
    <property type="component" value="Unassembled WGS sequence"/>
</dbReference>
<feature type="signal peptide" evidence="2">
    <location>
        <begin position="1"/>
        <end position="20"/>
    </location>
</feature>
<feature type="compositionally biased region" description="Low complexity" evidence="1">
    <location>
        <begin position="68"/>
        <end position="82"/>
    </location>
</feature>
<sequence length="167" mass="17822">MRRLLLVLLLPLLSACGSGEQDEGAPQKKSEPAVVRSELVAPAPAPATPAPEVKAPPLPEPKPQAQTAAPSVPAKPAAPAARPAEKVTRTPPKTKLDLSLPAELAAQLNAEDQAVEERLAPILPPMFEEKAPSLDPFQLSGKLITSDRGDDYWDSVEGAELQFEFRR</sequence>
<comment type="caution">
    <text evidence="3">The sequence shown here is derived from an EMBL/GenBank/DDBJ whole genome shotgun (WGS) entry which is preliminary data.</text>
</comment>